<sequence length="704" mass="74113">MFFHRKLIAGLLVLPYFILATTAQPRAERDWQQYVRSPSSRVVLPVSTTANASSGATLQGGSSVLLTVASGVTPIPVPYVDVDFGQVVSGQLRLNISGASDPAPQLRISFCEAEKYIAFYSDYSRTVYSSDPRTTDDLVPSPAGESWSDTAACQFPAQNAICADGQRGFRYARIFVQQTAGAENYSAPTGWVNISSVSLDFTPYLGVPATYEGYFLSSDEQLNRIWYASVYSVELNTDTFLANSTDPRNAASASLEGKTVLMDGAKRDRDPYAGDVAVQSLVDFVSHAAGVGSRNVLEDLAAHQRSDGWIPPASINNYTLPLFDYPAWWAVATANYFLYTGNTAFAAGAWGPLKALMDTWYPSVTNTTTGLLDKSGDTYGSYGDYAFLPRSGQVTYYQGLYIQALRGSAQLAESLGHADEAAEWRQRADGVASAVAEHLWDAGAGTWWDSVGANGSACHSQDAAAFATLAGVGTPAQANSSLGWITATLGRSWGNGMVDADCFGAGTSDRVYAFLGYPEVLARFASDDAAGALEELRRTWGWMVDSNPGNTTWEATGAGGDVENYEGNFTSLAHGWAAGAAPALSNEVMGVKPTSPGFATYDVIPKPGNLSWVEGIMPTPLGGIAVSWAVAVGGGFSLEVTAPAGTVGRLGVPASGNTTVVSLNQTSVWDGTGAVGGANATTDGLYVYLGGLAAGTHNLTASAM</sequence>
<evidence type="ECO:0000256" key="1">
    <source>
        <dbReference type="SAM" id="SignalP"/>
    </source>
</evidence>
<dbReference type="PANTHER" id="PTHR34987:SF5">
    <property type="entry name" value="ALPHA-RHAMNOSIDASE"/>
    <property type="match status" value="1"/>
</dbReference>
<proteinExistence type="predicted"/>
<feature type="domain" description="Alpha-L-rhamnosidase C-terminal" evidence="3">
    <location>
        <begin position="590"/>
        <end position="662"/>
    </location>
</feature>
<dbReference type="Proteomes" id="UP000076532">
    <property type="component" value="Unassembled WGS sequence"/>
</dbReference>
<dbReference type="InterPro" id="IPR035396">
    <property type="entry name" value="Bac_rhamnosid6H"/>
</dbReference>
<feature type="chain" id="PRO_5007868810" evidence="1">
    <location>
        <begin position="24"/>
        <end position="704"/>
    </location>
</feature>
<dbReference type="SUPFAM" id="SSF48208">
    <property type="entry name" value="Six-hairpin glycosidases"/>
    <property type="match status" value="1"/>
</dbReference>
<dbReference type="InterPro" id="IPR008928">
    <property type="entry name" value="6-hairpin_glycosidase_sf"/>
</dbReference>
<dbReference type="Gene3D" id="1.50.10.10">
    <property type="match status" value="1"/>
</dbReference>
<feature type="domain" description="Alpha-L-rhamnosidase six-hairpin glycosidase" evidence="2">
    <location>
        <begin position="260"/>
        <end position="472"/>
    </location>
</feature>
<dbReference type="InterPro" id="IPR012341">
    <property type="entry name" value="6hp_glycosidase-like_sf"/>
</dbReference>
<evidence type="ECO:0000313" key="5">
    <source>
        <dbReference type="Proteomes" id="UP000076532"/>
    </source>
</evidence>
<name>A0A165XAD4_9AGAM</name>
<dbReference type="Pfam" id="PF17390">
    <property type="entry name" value="Bac_rhamnosid_C"/>
    <property type="match status" value="1"/>
</dbReference>
<accession>A0A165XAD4</accession>
<evidence type="ECO:0000259" key="3">
    <source>
        <dbReference type="Pfam" id="PF17390"/>
    </source>
</evidence>
<keyword evidence="4" id="KW-0378">Hydrolase</keyword>
<reference evidence="4 5" key="1">
    <citation type="journal article" date="2016" name="Mol. Biol. Evol.">
        <title>Comparative Genomics of Early-Diverging Mushroom-Forming Fungi Provides Insights into the Origins of Lignocellulose Decay Capabilities.</title>
        <authorList>
            <person name="Nagy L.G."/>
            <person name="Riley R."/>
            <person name="Tritt A."/>
            <person name="Adam C."/>
            <person name="Daum C."/>
            <person name="Floudas D."/>
            <person name="Sun H."/>
            <person name="Yadav J.S."/>
            <person name="Pangilinan J."/>
            <person name="Larsson K.H."/>
            <person name="Matsuura K."/>
            <person name="Barry K."/>
            <person name="Labutti K."/>
            <person name="Kuo R."/>
            <person name="Ohm R.A."/>
            <person name="Bhattacharya S.S."/>
            <person name="Shirouzu T."/>
            <person name="Yoshinaga Y."/>
            <person name="Martin F.M."/>
            <person name="Grigoriev I.V."/>
            <person name="Hibbett D.S."/>
        </authorList>
    </citation>
    <scope>NUCLEOTIDE SEQUENCE [LARGE SCALE GENOMIC DNA]</scope>
    <source>
        <strain evidence="4 5">CBS 109695</strain>
    </source>
</reference>
<keyword evidence="5" id="KW-1185">Reference proteome</keyword>
<dbReference type="InterPro" id="IPR035398">
    <property type="entry name" value="Bac_rhamnosid_C"/>
</dbReference>
<dbReference type="Pfam" id="PF17389">
    <property type="entry name" value="Bac_rhamnosid6H"/>
    <property type="match status" value="1"/>
</dbReference>
<evidence type="ECO:0000259" key="2">
    <source>
        <dbReference type="Pfam" id="PF17389"/>
    </source>
</evidence>
<evidence type="ECO:0000313" key="4">
    <source>
        <dbReference type="EMBL" id="KZP08358.1"/>
    </source>
</evidence>
<dbReference type="EMBL" id="KV417723">
    <property type="protein sequence ID" value="KZP08358.1"/>
    <property type="molecule type" value="Genomic_DNA"/>
</dbReference>
<dbReference type="OrthoDB" id="10036721at2759"/>
<dbReference type="STRING" id="436010.A0A165XAD4"/>
<keyword evidence="1" id="KW-0732">Signal</keyword>
<dbReference type="PANTHER" id="PTHR34987">
    <property type="entry name" value="C, PUTATIVE (AFU_ORTHOLOGUE AFUA_3G02880)-RELATED"/>
    <property type="match status" value="1"/>
</dbReference>
<protein>
    <submittedName>
        <fullName evidence="4">Glycoside hydrolase family 78 protein</fullName>
    </submittedName>
</protein>
<dbReference type="GO" id="GO:0016787">
    <property type="term" value="F:hydrolase activity"/>
    <property type="evidence" value="ECO:0007669"/>
    <property type="project" value="UniProtKB-KW"/>
</dbReference>
<organism evidence="4 5">
    <name type="scientific">Athelia psychrophila</name>
    <dbReference type="NCBI Taxonomy" id="1759441"/>
    <lineage>
        <taxon>Eukaryota</taxon>
        <taxon>Fungi</taxon>
        <taxon>Dikarya</taxon>
        <taxon>Basidiomycota</taxon>
        <taxon>Agaricomycotina</taxon>
        <taxon>Agaricomycetes</taxon>
        <taxon>Agaricomycetidae</taxon>
        <taxon>Atheliales</taxon>
        <taxon>Atheliaceae</taxon>
        <taxon>Athelia</taxon>
    </lineage>
</organism>
<gene>
    <name evidence="4" type="ORF">FIBSPDRAFT_874642</name>
</gene>
<dbReference type="GO" id="GO:0005975">
    <property type="term" value="P:carbohydrate metabolic process"/>
    <property type="evidence" value="ECO:0007669"/>
    <property type="project" value="InterPro"/>
</dbReference>
<feature type="signal peptide" evidence="1">
    <location>
        <begin position="1"/>
        <end position="23"/>
    </location>
</feature>
<dbReference type="Gene3D" id="2.60.420.10">
    <property type="entry name" value="Maltose phosphorylase, domain 3"/>
    <property type="match status" value="1"/>
</dbReference>
<dbReference type="AlphaFoldDB" id="A0A165XAD4"/>